<dbReference type="AlphaFoldDB" id="A0AAV4CC65"/>
<evidence type="ECO:0000256" key="1">
    <source>
        <dbReference type="SAM" id="MobiDB-lite"/>
    </source>
</evidence>
<evidence type="ECO:0000313" key="2">
    <source>
        <dbReference type="EMBL" id="GFO29142.1"/>
    </source>
</evidence>
<accession>A0AAV4CC65</accession>
<evidence type="ECO:0000313" key="3">
    <source>
        <dbReference type="Proteomes" id="UP000735302"/>
    </source>
</evidence>
<feature type="region of interest" description="Disordered" evidence="1">
    <location>
        <begin position="1"/>
        <end position="22"/>
    </location>
</feature>
<dbReference type="Proteomes" id="UP000735302">
    <property type="component" value="Unassembled WGS sequence"/>
</dbReference>
<comment type="caution">
    <text evidence="2">The sequence shown here is derived from an EMBL/GenBank/DDBJ whole genome shotgun (WGS) entry which is preliminary data.</text>
</comment>
<dbReference type="EMBL" id="BLXT01006120">
    <property type="protein sequence ID" value="GFO29142.1"/>
    <property type="molecule type" value="Genomic_DNA"/>
</dbReference>
<protein>
    <submittedName>
        <fullName evidence="2">Uncharacterized protein</fullName>
    </submittedName>
</protein>
<feature type="region of interest" description="Disordered" evidence="1">
    <location>
        <begin position="127"/>
        <end position="157"/>
    </location>
</feature>
<organism evidence="2 3">
    <name type="scientific">Plakobranchus ocellatus</name>
    <dbReference type="NCBI Taxonomy" id="259542"/>
    <lineage>
        <taxon>Eukaryota</taxon>
        <taxon>Metazoa</taxon>
        <taxon>Spiralia</taxon>
        <taxon>Lophotrochozoa</taxon>
        <taxon>Mollusca</taxon>
        <taxon>Gastropoda</taxon>
        <taxon>Heterobranchia</taxon>
        <taxon>Euthyneura</taxon>
        <taxon>Panpulmonata</taxon>
        <taxon>Sacoglossa</taxon>
        <taxon>Placobranchoidea</taxon>
        <taxon>Plakobranchidae</taxon>
        <taxon>Plakobranchus</taxon>
    </lineage>
</organism>
<sequence>MHAPTPTPVSSRPHTAAGAGDFRRRGMLTNGYRYSQQQQPQQRQHQYNREGIARQVEAEAGRRLKAELGQEMPFSRYVLVTKPKASLQIPLPSPLEEQLLATCFPQQGEKVHQICLIYVCIIRLSSSSSSSSSSSLSDTLSGTDIGDHVPSLKPILS</sequence>
<proteinExistence type="predicted"/>
<keyword evidence="3" id="KW-1185">Reference proteome</keyword>
<gene>
    <name evidence="2" type="ORF">PoB_005564700</name>
</gene>
<reference evidence="2 3" key="1">
    <citation type="journal article" date="2021" name="Elife">
        <title>Chloroplast acquisition without the gene transfer in kleptoplastic sea slugs, Plakobranchus ocellatus.</title>
        <authorList>
            <person name="Maeda T."/>
            <person name="Takahashi S."/>
            <person name="Yoshida T."/>
            <person name="Shimamura S."/>
            <person name="Takaki Y."/>
            <person name="Nagai Y."/>
            <person name="Toyoda A."/>
            <person name="Suzuki Y."/>
            <person name="Arimoto A."/>
            <person name="Ishii H."/>
            <person name="Satoh N."/>
            <person name="Nishiyama T."/>
            <person name="Hasebe M."/>
            <person name="Maruyama T."/>
            <person name="Minagawa J."/>
            <person name="Obokata J."/>
            <person name="Shigenobu S."/>
        </authorList>
    </citation>
    <scope>NUCLEOTIDE SEQUENCE [LARGE SCALE GENOMIC DNA]</scope>
</reference>
<name>A0AAV4CC65_9GAST</name>
<feature type="compositionally biased region" description="Low complexity" evidence="1">
    <location>
        <begin position="127"/>
        <end position="137"/>
    </location>
</feature>